<evidence type="ECO:0008006" key="3">
    <source>
        <dbReference type="Google" id="ProtNLM"/>
    </source>
</evidence>
<evidence type="ECO:0000313" key="1">
    <source>
        <dbReference type="EMBL" id="CAH0037808.1"/>
    </source>
</evidence>
<sequence>MSSRIVSLPHEVLLLLAGHLHGLEDFGNLSSTCKDMRSILADALPNTILRLAERQSSISFFPSSELLVAATARELGNWARKSTTNEETLAATFQGGFEALLELALLHCGLTISRLRELQAIQYSIMNPVINIIDQCVGQQWRHIPDFWSGGASDAASIAADASDTLFHLAIYGEFFAPDIETYLNGNQALPVQRPLTLATRLEYLKYCVPDEHCLHMSEEQADMAAARGVPVDPRRIVNHVGPYALHDDKSEVLSEIYDEETPNYYFDDNNELHVNPIQYGRVDENNEPRTNPANDDAFRRNPCRNNLFQNHFFDEDNEDDEFTENNWFGQNNGFNEDYGFDVDNGQGPEEPPNDNNFALVWLLDSSRWRPHWQEARQRVGEDFEATYRDIEHFTEDDPGDWRQRLWENTMLCQGLEGLGMIVPGLQDAWLERIRGWRRKIAEMAEEPRMLVLGEQVTYDYPYLFGELRICGQGFVGATQ</sequence>
<gene>
    <name evidence="1" type="ORF">CSOL1703_00003012</name>
</gene>
<name>A0A9N9YV15_9HYPO</name>
<organism evidence="1 2">
    <name type="scientific">Clonostachys solani</name>
    <dbReference type="NCBI Taxonomy" id="160281"/>
    <lineage>
        <taxon>Eukaryota</taxon>
        <taxon>Fungi</taxon>
        <taxon>Dikarya</taxon>
        <taxon>Ascomycota</taxon>
        <taxon>Pezizomycotina</taxon>
        <taxon>Sordariomycetes</taxon>
        <taxon>Hypocreomycetidae</taxon>
        <taxon>Hypocreales</taxon>
        <taxon>Bionectriaceae</taxon>
        <taxon>Clonostachys</taxon>
    </lineage>
</organism>
<protein>
    <recommendedName>
        <fullName evidence="3">F-box domain-containing protein</fullName>
    </recommendedName>
</protein>
<dbReference type="Proteomes" id="UP000775872">
    <property type="component" value="Unassembled WGS sequence"/>
</dbReference>
<comment type="caution">
    <text evidence="1">The sequence shown here is derived from an EMBL/GenBank/DDBJ whole genome shotgun (WGS) entry which is preliminary data.</text>
</comment>
<dbReference type="EMBL" id="CABFOC020000002">
    <property type="protein sequence ID" value="CAH0037808.1"/>
    <property type="molecule type" value="Genomic_DNA"/>
</dbReference>
<dbReference type="AlphaFoldDB" id="A0A9N9YV15"/>
<reference evidence="2" key="1">
    <citation type="submission" date="2019-06" db="EMBL/GenBank/DDBJ databases">
        <authorList>
            <person name="Broberg M."/>
        </authorList>
    </citation>
    <scope>NUCLEOTIDE SEQUENCE [LARGE SCALE GENOMIC DNA]</scope>
</reference>
<keyword evidence="2" id="KW-1185">Reference proteome</keyword>
<evidence type="ECO:0000313" key="2">
    <source>
        <dbReference type="Proteomes" id="UP000775872"/>
    </source>
</evidence>
<reference evidence="1 2" key="2">
    <citation type="submission" date="2021-10" db="EMBL/GenBank/DDBJ databases">
        <authorList>
            <person name="Piombo E."/>
        </authorList>
    </citation>
    <scope>NUCLEOTIDE SEQUENCE [LARGE SCALE GENOMIC DNA]</scope>
</reference>
<accession>A0A9N9YV15</accession>
<proteinExistence type="predicted"/>
<dbReference type="OrthoDB" id="5148323at2759"/>